<sequence>MDERKAYWFEQPYMPRMKNIAVAPVILEDGRLSFCVPGMMVLRGPGCGT</sequence>
<proteinExistence type="predicted"/>
<evidence type="ECO:0000313" key="2">
    <source>
        <dbReference type="Proteomes" id="UP001652338"/>
    </source>
</evidence>
<gene>
    <name evidence="1" type="ORF">OCV47_13275</name>
</gene>
<protein>
    <submittedName>
        <fullName evidence="1">Uncharacterized protein</fullName>
    </submittedName>
</protein>
<organism evidence="1 2">
    <name type="scientific">Muricoprocola aceti</name>
    <dbReference type="NCBI Taxonomy" id="2981772"/>
    <lineage>
        <taxon>Bacteria</taxon>
        <taxon>Bacillati</taxon>
        <taxon>Bacillota</taxon>
        <taxon>Clostridia</taxon>
        <taxon>Lachnospirales</taxon>
        <taxon>Lachnospiraceae</taxon>
        <taxon>Muricoprocola</taxon>
    </lineage>
</organism>
<dbReference type="RefSeq" id="WP_262655563.1">
    <property type="nucleotide sequence ID" value="NZ_JAOQKE010000022.1"/>
</dbReference>
<accession>A0ABT2SP59</accession>
<evidence type="ECO:0000313" key="1">
    <source>
        <dbReference type="EMBL" id="MCU6726293.1"/>
    </source>
</evidence>
<comment type="caution">
    <text evidence="1">The sequence shown here is derived from an EMBL/GenBank/DDBJ whole genome shotgun (WGS) entry which is preliminary data.</text>
</comment>
<name>A0ABT2SP59_9FIRM</name>
<keyword evidence="2" id="KW-1185">Reference proteome</keyword>
<dbReference type="Proteomes" id="UP001652338">
    <property type="component" value="Unassembled WGS sequence"/>
</dbReference>
<reference evidence="1 2" key="1">
    <citation type="journal article" date="2021" name="ISME Commun">
        <title>Automated analysis of genomic sequences facilitates high-throughput and comprehensive description of bacteria.</title>
        <authorList>
            <person name="Hitch T.C.A."/>
        </authorList>
    </citation>
    <scope>NUCLEOTIDE SEQUENCE [LARGE SCALE GENOMIC DNA]</scope>
    <source>
        <strain evidence="1 2">Sanger_29</strain>
    </source>
</reference>
<dbReference type="EMBL" id="JAOQKE010000022">
    <property type="protein sequence ID" value="MCU6726293.1"/>
    <property type="molecule type" value="Genomic_DNA"/>
</dbReference>